<evidence type="ECO:0000313" key="1">
    <source>
        <dbReference type="EMBL" id="KAI3816553.1"/>
    </source>
</evidence>
<reference evidence="2" key="1">
    <citation type="journal article" date="2022" name="Mol. Ecol. Resour.">
        <title>The genomes of chicory, endive, great burdock and yacon provide insights into Asteraceae palaeo-polyploidization history and plant inulin production.</title>
        <authorList>
            <person name="Fan W."/>
            <person name="Wang S."/>
            <person name="Wang H."/>
            <person name="Wang A."/>
            <person name="Jiang F."/>
            <person name="Liu H."/>
            <person name="Zhao H."/>
            <person name="Xu D."/>
            <person name="Zhang Y."/>
        </authorList>
    </citation>
    <scope>NUCLEOTIDE SEQUENCE [LARGE SCALE GENOMIC DNA]</scope>
    <source>
        <strain evidence="2">cv. Yunnan</strain>
    </source>
</reference>
<keyword evidence="2" id="KW-1185">Reference proteome</keyword>
<organism evidence="1 2">
    <name type="scientific">Smallanthus sonchifolius</name>
    <dbReference type="NCBI Taxonomy" id="185202"/>
    <lineage>
        <taxon>Eukaryota</taxon>
        <taxon>Viridiplantae</taxon>
        <taxon>Streptophyta</taxon>
        <taxon>Embryophyta</taxon>
        <taxon>Tracheophyta</taxon>
        <taxon>Spermatophyta</taxon>
        <taxon>Magnoliopsida</taxon>
        <taxon>eudicotyledons</taxon>
        <taxon>Gunneridae</taxon>
        <taxon>Pentapetalae</taxon>
        <taxon>asterids</taxon>
        <taxon>campanulids</taxon>
        <taxon>Asterales</taxon>
        <taxon>Asteraceae</taxon>
        <taxon>Asteroideae</taxon>
        <taxon>Heliantheae alliance</taxon>
        <taxon>Millerieae</taxon>
        <taxon>Smallanthus</taxon>
    </lineage>
</organism>
<gene>
    <name evidence="1" type="ORF">L1987_16254</name>
</gene>
<reference evidence="1 2" key="2">
    <citation type="journal article" date="2022" name="Mol. Ecol. Resour.">
        <title>The genomes of chicory, endive, great burdock and yacon provide insights into Asteraceae paleo-polyploidization history and plant inulin production.</title>
        <authorList>
            <person name="Fan W."/>
            <person name="Wang S."/>
            <person name="Wang H."/>
            <person name="Wang A."/>
            <person name="Jiang F."/>
            <person name="Liu H."/>
            <person name="Zhao H."/>
            <person name="Xu D."/>
            <person name="Zhang Y."/>
        </authorList>
    </citation>
    <scope>NUCLEOTIDE SEQUENCE [LARGE SCALE GENOMIC DNA]</scope>
    <source>
        <strain evidence="2">cv. Yunnan</strain>
        <tissue evidence="1">Leaves</tissue>
    </source>
</reference>
<sequence length="120" mass="13251">MVLLESSLINDSHSLLLDRGGTKTDGHEHKYEIVKKLQEKKHIYGMAVDGVNDAAALKRADIVTTDVVRGASDTYIVLTEPGFSVIVSVFLSNRAIFQRMKNYTIYAVSITICNVVGFCD</sequence>
<comment type="caution">
    <text evidence="1">The sequence shown here is derived from an EMBL/GenBank/DDBJ whole genome shotgun (WGS) entry which is preliminary data.</text>
</comment>
<dbReference type="Proteomes" id="UP001056120">
    <property type="component" value="Linkage Group LG05"/>
</dbReference>
<accession>A0ACB9J9D2</accession>
<protein>
    <submittedName>
        <fullName evidence="1">Uncharacterized protein</fullName>
    </submittedName>
</protein>
<proteinExistence type="predicted"/>
<evidence type="ECO:0000313" key="2">
    <source>
        <dbReference type="Proteomes" id="UP001056120"/>
    </source>
</evidence>
<dbReference type="EMBL" id="CM042022">
    <property type="protein sequence ID" value="KAI3816553.1"/>
    <property type="molecule type" value="Genomic_DNA"/>
</dbReference>
<name>A0ACB9J9D2_9ASTR</name>